<proteinExistence type="predicted"/>
<dbReference type="AlphaFoldDB" id="M0QG41"/>
<evidence type="ECO:0000313" key="1">
    <source>
        <dbReference type="EMBL" id="GAC66347.1"/>
    </source>
</evidence>
<dbReference type="STRING" id="1223545.GS4_02_00570"/>
<sequence length="259" mass="28090">MSDEKSASSVTVMRIRTRLSTARDLLLSLMRRMLTMASGSVRLHRRVHLSPKTIGTTLAIMIAGVGLAIGTARADALHRESIGTDSGGTVDRVSAHSQEPHDARVIRLLTGRHPADSVAALPADFVAEFGYRPRIVDGYPTNPTGDGCSSPLPMPTHFEQLCRTHDFGYDVLRHAERAGHPLGGWARRDLDRMLADRMQRSCTNSTCVAAAESARLALAVNTWRQHDGPPRPEDTEQILTSGAARVWSAVTDVRSGVPA</sequence>
<dbReference type="GO" id="GO:0004623">
    <property type="term" value="F:phospholipase A2 activity"/>
    <property type="evidence" value="ECO:0007669"/>
    <property type="project" value="InterPro"/>
</dbReference>
<dbReference type="GO" id="GO:0050482">
    <property type="term" value="P:arachidonate secretion"/>
    <property type="evidence" value="ECO:0007669"/>
    <property type="project" value="InterPro"/>
</dbReference>
<accession>M0QG41</accession>
<organism evidence="1 2">
    <name type="scientific">Gordonia soli NBRC 108243</name>
    <dbReference type="NCBI Taxonomy" id="1223545"/>
    <lineage>
        <taxon>Bacteria</taxon>
        <taxon>Bacillati</taxon>
        <taxon>Actinomycetota</taxon>
        <taxon>Actinomycetes</taxon>
        <taxon>Mycobacteriales</taxon>
        <taxon>Gordoniaceae</taxon>
        <taxon>Gordonia</taxon>
    </lineage>
</organism>
<reference evidence="1 2" key="1">
    <citation type="submission" date="2013-01" db="EMBL/GenBank/DDBJ databases">
        <title>Whole genome shotgun sequence of Gordonia soli NBRC 108243.</title>
        <authorList>
            <person name="Isaki-Nakamura S."/>
            <person name="Hosoyama A."/>
            <person name="Tsuchikane K."/>
            <person name="Ando Y."/>
            <person name="Baba S."/>
            <person name="Ohji S."/>
            <person name="Hamada M."/>
            <person name="Tamura T."/>
            <person name="Yamazoe A."/>
            <person name="Yamazaki S."/>
            <person name="Fujita N."/>
        </authorList>
    </citation>
    <scope>NUCLEOTIDE SEQUENCE [LARGE SCALE GENOMIC DNA]</scope>
    <source>
        <strain evidence="1 2">NBRC 108243</strain>
    </source>
</reference>
<dbReference type="eggNOG" id="COG1835">
    <property type="taxonomic scope" value="Bacteria"/>
</dbReference>
<protein>
    <submittedName>
        <fullName evidence="1">Uncharacterized protein</fullName>
    </submittedName>
</protein>
<keyword evidence="2" id="KW-1185">Reference proteome</keyword>
<dbReference type="GO" id="GO:0006644">
    <property type="term" value="P:phospholipid metabolic process"/>
    <property type="evidence" value="ECO:0007669"/>
    <property type="project" value="InterPro"/>
</dbReference>
<gene>
    <name evidence="1" type="ORF">GS4_02_00570</name>
</gene>
<comment type="caution">
    <text evidence="1">The sequence shown here is derived from an EMBL/GenBank/DDBJ whole genome shotgun (WGS) entry which is preliminary data.</text>
</comment>
<dbReference type="SUPFAM" id="SSF48619">
    <property type="entry name" value="Phospholipase A2, PLA2"/>
    <property type="match status" value="1"/>
</dbReference>
<evidence type="ECO:0000313" key="2">
    <source>
        <dbReference type="Proteomes" id="UP000011666"/>
    </source>
</evidence>
<name>M0QG41_9ACTN</name>
<dbReference type="EMBL" id="BANX01000002">
    <property type="protein sequence ID" value="GAC66347.1"/>
    <property type="molecule type" value="Genomic_DNA"/>
</dbReference>
<dbReference type="InterPro" id="IPR036444">
    <property type="entry name" value="PLipase_A2_dom_sf"/>
</dbReference>
<dbReference type="Proteomes" id="UP000011666">
    <property type="component" value="Unassembled WGS sequence"/>
</dbReference>
<dbReference type="Gene3D" id="1.20.90.10">
    <property type="entry name" value="Phospholipase A2 domain"/>
    <property type="match status" value="1"/>
</dbReference>